<dbReference type="InterPro" id="IPR036388">
    <property type="entry name" value="WH-like_DNA-bd_sf"/>
</dbReference>
<keyword evidence="2" id="KW-0238">DNA-binding</keyword>
<dbReference type="InterPro" id="IPR005471">
    <property type="entry name" value="Tscrpt_reg_IclR_N"/>
</dbReference>
<dbReference type="PANTHER" id="PTHR30136:SF8">
    <property type="entry name" value="TRANSCRIPTIONAL REGULATORY PROTEIN"/>
    <property type="match status" value="1"/>
</dbReference>
<dbReference type="GO" id="GO:0045892">
    <property type="term" value="P:negative regulation of DNA-templated transcription"/>
    <property type="evidence" value="ECO:0007669"/>
    <property type="project" value="TreeGrafter"/>
</dbReference>
<evidence type="ECO:0000259" key="5">
    <source>
        <dbReference type="PROSITE" id="PS51078"/>
    </source>
</evidence>
<dbReference type="SUPFAM" id="SSF46785">
    <property type="entry name" value="Winged helix' DNA-binding domain"/>
    <property type="match status" value="1"/>
</dbReference>
<dbReference type="PROSITE" id="PS51077">
    <property type="entry name" value="HTH_ICLR"/>
    <property type="match status" value="1"/>
</dbReference>
<protein>
    <submittedName>
        <fullName evidence="6">Helix-turn-helix domain-containing protein</fullName>
    </submittedName>
</protein>
<dbReference type="Gene3D" id="3.30.450.40">
    <property type="match status" value="1"/>
</dbReference>
<evidence type="ECO:0000256" key="1">
    <source>
        <dbReference type="ARBA" id="ARBA00023015"/>
    </source>
</evidence>
<evidence type="ECO:0000259" key="4">
    <source>
        <dbReference type="PROSITE" id="PS51077"/>
    </source>
</evidence>
<dbReference type="Proteomes" id="UP000537188">
    <property type="component" value="Unassembled WGS sequence"/>
</dbReference>
<evidence type="ECO:0000256" key="2">
    <source>
        <dbReference type="ARBA" id="ARBA00023125"/>
    </source>
</evidence>
<dbReference type="PROSITE" id="PS51078">
    <property type="entry name" value="ICLR_ED"/>
    <property type="match status" value="1"/>
</dbReference>
<comment type="caution">
    <text evidence="6">The sequence shown here is derived from an EMBL/GenBank/DDBJ whole genome shotgun (WGS) entry which is preliminary data.</text>
</comment>
<proteinExistence type="predicted"/>
<accession>A0A7Y8FF03</accession>
<keyword evidence="1" id="KW-0805">Transcription regulation</keyword>
<feature type="domain" description="IclR-ED" evidence="5">
    <location>
        <begin position="78"/>
        <end position="255"/>
    </location>
</feature>
<dbReference type="GO" id="GO:0003677">
    <property type="term" value="F:DNA binding"/>
    <property type="evidence" value="ECO:0007669"/>
    <property type="project" value="UniProtKB-KW"/>
</dbReference>
<evidence type="ECO:0000313" key="6">
    <source>
        <dbReference type="EMBL" id="NWE77778.1"/>
    </source>
</evidence>
<dbReference type="InterPro" id="IPR014757">
    <property type="entry name" value="Tscrpt_reg_IclR_C"/>
</dbReference>
<keyword evidence="3" id="KW-0804">Transcription</keyword>
<sequence>MFSAPYENKDVRRRGIGSVEIGIAVLQAIVELGRAASLKQIAAKSGLDPSQTHRYISALVNTGMVKQAENGQYDLGYTAIRTGVAAIARFSVLDHADECAKRLTTETGVTTHVSVWGVHGPTIVRWNAGWPPIYTTLTVGSSLPVTRSSSGQIFMAYLPDGTTESFVAAEGYDSPAAKREELMKSIRDVRLTRLARSQGMIHGLPASASPIFGPGNALSAVVTAVMLDSIAEKHAEVIESRLKQLCSEGSLDTGF</sequence>
<evidence type="ECO:0000313" key="7">
    <source>
        <dbReference type="Proteomes" id="UP000537188"/>
    </source>
</evidence>
<dbReference type="AlphaFoldDB" id="A0A7Y8FF03"/>
<dbReference type="InterPro" id="IPR029016">
    <property type="entry name" value="GAF-like_dom_sf"/>
</dbReference>
<dbReference type="InterPro" id="IPR050707">
    <property type="entry name" value="HTH_MetabolicPath_Reg"/>
</dbReference>
<dbReference type="PANTHER" id="PTHR30136">
    <property type="entry name" value="HELIX-TURN-HELIX TRANSCRIPTIONAL REGULATOR, ICLR FAMILY"/>
    <property type="match status" value="1"/>
</dbReference>
<dbReference type="Pfam" id="PF01614">
    <property type="entry name" value="IclR_C"/>
    <property type="match status" value="1"/>
</dbReference>
<dbReference type="Gene3D" id="1.10.10.10">
    <property type="entry name" value="Winged helix-like DNA-binding domain superfamily/Winged helix DNA-binding domain"/>
    <property type="match status" value="1"/>
</dbReference>
<organism evidence="6 7">
    <name type="scientific">Pseudomonas yamanorum</name>
    <dbReference type="NCBI Taxonomy" id="515393"/>
    <lineage>
        <taxon>Bacteria</taxon>
        <taxon>Pseudomonadati</taxon>
        <taxon>Pseudomonadota</taxon>
        <taxon>Gammaproteobacteria</taxon>
        <taxon>Pseudomonadales</taxon>
        <taxon>Pseudomonadaceae</taxon>
        <taxon>Pseudomonas</taxon>
    </lineage>
</organism>
<dbReference type="RefSeq" id="WP_177115136.1">
    <property type="nucleotide sequence ID" value="NZ_JACARF010000023.1"/>
</dbReference>
<dbReference type="SMART" id="SM00346">
    <property type="entry name" value="HTH_ICLR"/>
    <property type="match status" value="1"/>
</dbReference>
<dbReference type="Pfam" id="PF09339">
    <property type="entry name" value="HTH_IclR"/>
    <property type="match status" value="1"/>
</dbReference>
<name>A0A7Y8FF03_9PSED</name>
<evidence type="ECO:0000256" key="3">
    <source>
        <dbReference type="ARBA" id="ARBA00023163"/>
    </source>
</evidence>
<reference evidence="6 7" key="1">
    <citation type="submission" date="2020-04" db="EMBL/GenBank/DDBJ databases">
        <title>Molecular characterization of pseudomonads from Agaricus bisporus reveal novel blotch 2 pathogens in Western Europe.</title>
        <authorList>
            <person name="Taparia T."/>
            <person name="Krijger M."/>
            <person name="Haynes E."/>
            <person name="Elpinstone J.G."/>
            <person name="Noble R."/>
            <person name="Van Der Wolf J."/>
        </authorList>
    </citation>
    <scope>NUCLEOTIDE SEQUENCE [LARGE SCALE GENOMIC DNA]</scope>
    <source>
        <strain evidence="6 7">IPO3781</strain>
    </source>
</reference>
<feature type="domain" description="HTH iclR-type" evidence="4">
    <location>
        <begin position="16"/>
        <end position="77"/>
    </location>
</feature>
<dbReference type="GO" id="GO:0003700">
    <property type="term" value="F:DNA-binding transcription factor activity"/>
    <property type="evidence" value="ECO:0007669"/>
    <property type="project" value="TreeGrafter"/>
</dbReference>
<gene>
    <name evidence="6" type="ORF">HX828_19605</name>
</gene>
<dbReference type="EMBL" id="JACARF010000023">
    <property type="protein sequence ID" value="NWE77778.1"/>
    <property type="molecule type" value="Genomic_DNA"/>
</dbReference>
<dbReference type="SUPFAM" id="SSF55781">
    <property type="entry name" value="GAF domain-like"/>
    <property type="match status" value="1"/>
</dbReference>
<dbReference type="InterPro" id="IPR036390">
    <property type="entry name" value="WH_DNA-bd_sf"/>
</dbReference>